<dbReference type="AlphaFoldDB" id="A0AAD9W261"/>
<accession>A0AAD9W261</accession>
<name>A0AAD9W261_PHOAM</name>
<reference evidence="1" key="1">
    <citation type="submission" date="2023-06" db="EMBL/GenBank/DDBJ databases">
        <authorList>
            <person name="Noh H."/>
        </authorList>
    </citation>
    <scope>NUCLEOTIDE SEQUENCE</scope>
    <source>
        <strain evidence="1">DUCC20226</strain>
    </source>
</reference>
<comment type="caution">
    <text evidence="1">The sequence shown here is derived from an EMBL/GenBank/DDBJ whole genome shotgun (WGS) entry which is preliminary data.</text>
</comment>
<protein>
    <submittedName>
        <fullName evidence="1">Uncharacterized protein</fullName>
    </submittedName>
</protein>
<evidence type="ECO:0000313" key="2">
    <source>
        <dbReference type="Proteomes" id="UP001265746"/>
    </source>
</evidence>
<proteinExistence type="predicted"/>
<dbReference type="Proteomes" id="UP001265746">
    <property type="component" value="Unassembled WGS sequence"/>
</dbReference>
<evidence type="ECO:0000313" key="1">
    <source>
        <dbReference type="EMBL" id="KAK2601303.1"/>
    </source>
</evidence>
<keyword evidence="2" id="KW-1185">Reference proteome</keyword>
<gene>
    <name evidence="1" type="ORF">N8I77_010763</name>
</gene>
<sequence length="456" mass="52995">MQSLGSAISSHSIFYQSFRDDTKRIVQGILRNQIPPELMQYAAAAFETKFVDNNDEVKVGTLLRSAFEGIGCQQNGVQFQEWCLEWIFDHNVDGTGFPTALITRLGDQTYQSMGAVSIANVFSKTHSIVEYFCGRFARERLPLIQHLMVGRRPEACPSKREAFRIRRALYRFQIYCNLLFRNENDFRPGRRVRQMRSSYIVRHFFGCFSPWVDEQLACIHDYLEDILSRAFDDVAAHDVDWGAKSVDWLAQGKRNEYKQAYLTYGLPFLFKLDNNHGYQQRHQLLVSKGLPRTTVALAVHLQRAVPNNYTPHINTWSLYLRDRIPWGSEQEAHLMGRWGIDHDGADGMDSAPFRLWLAAHLSFWARDIPYCPEDLYLRKCGYVIWDIPLPEGARPEVNGEIKQWLKDCNRQSLIDTIERQRGRDQMKMSWKERAAISERGGRGYWSPDGLHDISWN</sequence>
<organism evidence="1 2">
    <name type="scientific">Phomopsis amygdali</name>
    <name type="common">Fusicoccum amygdali</name>
    <dbReference type="NCBI Taxonomy" id="1214568"/>
    <lineage>
        <taxon>Eukaryota</taxon>
        <taxon>Fungi</taxon>
        <taxon>Dikarya</taxon>
        <taxon>Ascomycota</taxon>
        <taxon>Pezizomycotina</taxon>
        <taxon>Sordariomycetes</taxon>
        <taxon>Sordariomycetidae</taxon>
        <taxon>Diaporthales</taxon>
        <taxon>Diaporthaceae</taxon>
        <taxon>Diaporthe</taxon>
    </lineage>
</organism>
<dbReference type="EMBL" id="JAUJFL010000006">
    <property type="protein sequence ID" value="KAK2601303.1"/>
    <property type="molecule type" value="Genomic_DNA"/>
</dbReference>